<evidence type="ECO:0000256" key="1">
    <source>
        <dbReference type="SAM" id="MobiDB-lite"/>
    </source>
</evidence>
<dbReference type="Proteomes" id="UP001497512">
    <property type="component" value="Chromosome 5"/>
</dbReference>
<evidence type="ECO:0000256" key="2">
    <source>
        <dbReference type="SAM" id="Phobius"/>
    </source>
</evidence>
<feature type="transmembrane region" description="Helical" evidence="2">
    <location>
        <begin position="195"/>
        <end position="215"/>
    </location>
</feature>
<dbReference type="PANTHER" id="PTHR36043">
    <property type="entry name" value="2,3-BISPHOSPHOGLYCERATE-INDEPENDENT PHOSPHOGLYCERATE MUTASE"/>
    <property type="match status" value="1"/>
</dbReference>
<dbReference type="PANTHER" id="PTHR36043:SF1">
    <property type="entry name" value="2,3-BISPHOSPHOGLYCERATE-INDEPENDENT PHOSPHOGLYCERATE MUTASE"/>
    <property type="match status" value="1"/>
</dbReference>
<reference evidence="3" key="1">
    <citation type="submission" date="2024-02" db="EMBL/GenBank/DDBJ databases">
        <authorList>
            <consortium name="ELIXIR-Norway"/>
            <consortium name="Elixir Norway"/>
        </authorList>
    </citation>
    <scope>NUCLEOTIDE SEQUENCE</scope>
</reference>
<keyword evidence="2" id="KW-0812">Transmembrane</keyword>
<feature type="region of interest" description="Disordered" evidence="1">
    <location>
        <begin position="110"/>
        <end position="129"/>
    </location>
</feature>
<name>A0ABP0UQ27_9BRYO</name>
<dbReference type="EMBL" id="OZ019897">
    <property type="protein sequence ID" value="CAK9227236.1"/>
    <property type="molecule type" value="Genomic_DNA"/>
</dbReference>
<evidence type="ECO:0000313" key="3">
    <source>
        <dbReference type="EMBL" id="CAK9227236.1"/>
    </source>
</evidence>
<organism evidence="3 4">
    <name type="scientific">Sphagnum troendelagicum</name>
    <dbReference type="NCBI Taxonomy" id="128251"/>
    <lineage>
        <taxon>Eukaryota</taxon>
        <taxon>Viridiplantae</taxon>
        <taxon>Streptophyta</taxon>
        <taxon>Embryophyta</taxon>
        <taxon>Bryophyta</taxon>
        <taxon>Sphagnophytina</taxon>
        <taxon>Sphagnopsida</taxon>
        <taxon>Sphagnales</taxon>
        <taxon>Sphagnaceae</taxon>
        <taxon>Sphagnum</taxon>
    </lineage>
</organism>
<accession>A0ABP0UQ27</accession>
<keyword evidence="4" id="KW-1185">Reference proteome</keyword>
<feature type="compositionally biased region" description="Basic and acidic residues" evidence="1">
    <location>
        <begin position="114"/>
        <end position="129"/>
    </location>
</feature>
<protein>
    <submittedName>
        <fullName evidence="3">Uncharacterized protein</fullName>
    </submittedName>
</protein>
<sequence length="219" mass="24214">MLLCFSVFKDLGRACSEGGPQFISSGDVTLTMAGITATAYSLTERSSSLVIAPVAPPVARCSFGSRRLAFERARKQSKSRRCNPRHSISIGNRNLSRHLQRLNLSAKVGDGFDGDDKAEHSEGKNDPVDWDKAWSNFPKSKMKESGFSLKSFLKLDMDQYVSRKPNHSKYPLSEEVDPLRRTERGTLNAWTDPKFTVAGFGVIVGLFLYMVVIVGPPPV</sequence>
<keyword evidence="2" id="KW-0472">Membrane</keyword>
<proteinExistence type="predicted"/>
<evidence type="ECO:0000313" key="4">
    <source>
        <dbReference type="Proteomes" id="UP001497512"/>
    </source>
</evidence>
<keyword evidence="2" id="KW-1133">Transmembrane helix</keyword>
<gene>
    <name evidence="3" type="ORF">CSSPTR1EN2_LOCUS18638</name>
</gene>